<feature type="coiled-coil region" evidence="1">
    <location>
        <begin position="170"/>
        <end position="237"/>
    </location>
</feature>
<gene>
    <name evidence="2" type="ORF">K4G57_07420</name>
</gene>
<dbReference type="RefSeq" id="WP_221532476.1">
    <property type="nucleotide sequence ID" value="NZ_JAIGYP010000010.1"/>
</dbReference>
<evidence type="ECO:0000313" key="3">
    <source>
        <dbReference type="Proteomes" id="UP000700059"/>
    </source>
</evidence>
<dbReference type="EMBL" id="JAIGYQ010000010">
    <property type="protein sequence ID" value="MBX7491286.1"/>
    <property type="molecule type" value="Genomic_DNA"/>
</dbReference>
<keyword evidence="1" id="KW-0175">Coiled coil</keyword>
<name>A0ABS7JPG1_9HELI</name>
<comment type="caution">
    <text evidence="2">The sequence shown here is derived from an EMBL/GenBank/DDBJ whole genome shotgun (WGS) entry which is preliminary data.</text>
</comment>
<keyword evidence="3" id="KW-1185">Reference proteome</keyword>
<organism evidence="2 3">
    <name type="scientific">Helicobacter turcicus</name>
    <dbReference type="NCBI Taxonomy" id="2867412"/>
    <lineage>
        <taxon>Bacteria</taxon>
        <taxon>Pseudomonadati</taxon>
        <taxon>Campylobacterota</taxon>
        <taxon>Epsilonproteobacteria</taxon>
        <taxon>Campylobacterales</taxon>
        <taxon>Helicobacteraceae</taxon>
        <taxon>Helicobacter</taxon>
    </lineage>
</organism>
<evidence type="ECO:0000313" key="2">
    <source>
        <dbReference type="EMBL" id="MBX7491286.1"/>
    </source>
</evidence>
<protein>
    <submittedName>
        <fullName evidence="2">Uncharacterized protein</fullName>
    </submittedName>
</protein>
<accession>A0ABS7JPG1</accession>
<dbReference type="Proteomes" id="UP000700059">
    <property type="component" value="Unassembled WGS sequence"/>
</dbReference>
<evidence type="ECO:0000256" key="1">
    <source>
        <dbReference type="SAM" id="Coils"/>
    </source>
</evidence>
<reference evidence="2 3" key="1">
    <citation type="submission" date="2021-08" db="EMBL/GenBank/DDBJ databases">
        <title>Helicobacter spp. isolated from feces of Anatolian Ground Squirrel (Spermophilus xanthoprymnus) in Turkey.</title>
        <authorList>
            <person name="Aydin F."/>
            <person name="Abay S."/>
            <person name="Kayman T."/>
            <person name="Karakaya E."/>
            <person name="Saticioglu I.B."/>
        </authorList>
    </citation>
    <scope>NUCLEOTIDE SEQUENCE [LARGE SCALE GENOMIC DNA]</scope>
    <source>
        <strain evidence="2 3">Faydin-H70</strain>
    </source>
</reference>
<proteinExistence type="predicted"/>
<sequence length="259" mass="30836">MLQRARNAESKSLLREIENALVLIENDKDKDYFLERFNEVFLKRQDSKILFTGERDLKSELLAYLKQFGYLRTANVWARNIPMDRELINALLGILQERLLAAGIQGVLEIHLQDREINSPHIQFVGIRCEEAEVIIAQTLVELKYELSMESALSKKDFMPYYEINSKARVRNLEDEIKYIKELKKRQEEEREERAEEEFLKIAKEAREYLKQIKTKRENLAQRMEQLSTNLTAYKQGLQSKKYRLKRLRRRIGKRLVKV</sequence>